<dbReference type="RefSeq" id="WP_344716334.1">
    <property type="nucleotide sequence ID" value="NZ_BAABBZ010000006.1"/>
</dbReference>
<dbReference type="Proteomes" id="UP000541426">
    <property type="component" value="Unassembled WGS sequence"/>
</dbReference>
<accession>A0A7W6DV96</accession>
<keyword evidence="1" id="KW-0472">Membrane</keyword>
<dbReference type="InterPro" id="IPR036927">
    <property type="entry name" value="Cyt_c_oxase-like_su1_sf"/>
</dbReference>
<gene>
    <name evidence="2" type="ORF">GGQ68_003101</name>
</gene>
<organism evidence="2 3">
    <name type="scientific">Sagittula marina</name>
    <dbReference type="NCBI Taxonomy" id="943940"/>
    <lineage>
        <taxon>Bacteria</taxon>
        <taxon>Pseudomonadati</taxon>
        <taxon>Pseudomonadota</taxon>
        <taxon>Alphaproteobacteria</taxon>
        <taxon>Rhodobacterales</taxon>
        <taxon>Roseobacteraceae</taxon>
        <taxon>Sagittula</taxon>
    </lineage>
</organism>
<feature type="transmembrane region" description="Helical" evidence="1">
    <location>
        <begin position="130"/>
        <end position="152"/>
    </location>
</feature>
<keyword evidence="1" id="KW-0812">Transmembrane</keyword>
<proteinExistence type="predicted"/>
<evidence type="ECO:0000256" key="1">
    <source>
        <dbReference type="SAM" id="Phobius"/>
    </source>
</evidence>
<evidence type="ECO:0000313" key="3">
    <source>
        <dbReference type="Proteomes" id="UP000541426"/>
    </source>
</evidence>
<feature type="transmembrane region" description="Helical" evidence="1">
    <location>
        <begin position="102"/>
        <end position="124"/>
    </location>
</feature>
<feature type="transmembrane region" description="Helical" evidence="1">
    <location>
        <begin position="61"/>
        <end position="82"/>
    </location>
</feature>
<evidence type="ECO:0008006" key="4">
    <source>
        <dbReference type="Google" id="ProtNLM"/>
    </source>
</evidence>
<dbReference type="EMBL" id="JACIEJ010000007">
    <property type="protein sequence ID" value="MBB3986758.1"/>
    <property type="molecule type" value="Genomic_DNA"/>
</dbReference>
<protein>
    <recommendedName>
        <fullName evidence="4">Yip1 domain-containing protein</fullName>
    </recommendedName>
</protein>
<evidence type="ECO:0000313" key="2">
    <source>
        <dbReference type="EMBL" id="MBB3986758.1"/>
    </source>
</evidence>
<dbReference type="SUPFAM" id="SSF81442">
    <property type="entry name" value="Cytochrome c oxidase subunit I-like"/>
    <property type="match status" value="1"/>
</dbReference>
<comment type="caution">
    <text evidence="2">The sequence shown here is derived from an EMBL/GenBank/DDBJ whole genome shotgun (WGS) entry which is preliminary data.</text>
</comment>
<dbReference type="AlphaFoldDB" id="A0A7W6DV96"/>
<name>A0A7W6DV96_9RHOB</name>
<sequence length="161" mass="17630">MIRRKLSLDESEPRALAYLMAACAFMFVAQLPSVSRRVSLADPDRWAGDPGAYQQALQPALGGALLATMIFWPLILYALAALGQMILRVLRQRVSGYEMRIALFWGLLSAAPIALLAGLTAGFVGQGIELTVVGVLWLLAVMWFVATGVRVARRQRIEETV</sequence>
<keyword evidence="1" id="KW-1133">Transmembrane helix</keyword>
<keyword evidence="3" id="KW-1185">Reference proteome</keyword>
<reference evidence="2 3" key="1">
    <citation type="submission" date="2020-08" db="EMBL/GenBank/DDBJ databases">
        <title>Genomic Encyclopedia of Type Strains, Phase IV (KMG-IV): sequencing the most valuable type-strain genomes for metagenomic binning, comparative biology and taxonomic classification.</title>
        <authorList>
            <person name="Goeker M."/>
        </authorList>
    </citation>
    <scope>NUCLEOTIDE SEQUENCE [LARGE SCALE GENOMIC DNA]</scope>
    <source>
        <strain evidence="2 3">DSM 102235</strain>
    </source>
</reference>